<proteinExistence type="predicted"/>
<dbReference type="EMBL" id="JAJSOF020000031">
    <property type="protein sequence ID" value="KAJ4430877.1"/>
    <property type="molecule type" value="Genomic_DNA"/>
</dbReference>
<evidence type="ECO:0000313" key="2">
    <source>
        <dbReference type="Proteomes" id="UP001148838"/>
    </source>
</evidence>
<accession>A0ABQ8SAA5</accession>
<comment type="caution">
    <text evidence="1">The sequence shown here is derived from an EMBL/GenBank/DDBJ whole genome shotgun (WGS) entry which is preliminary data.</text>
</comment>
<organism evidence="1 2">
    <name type="scientific">Periplaneta americana</name>
    <name type="common">American cockroach</name>
    <name type="synonym">Blatta americana</name>
    <dbReference type="NCBI Taxonomy" id="6978"/>
    <lineage>
        <taxon>Eukaryota</taxon>
        <taxon>Metazoa</taxon>
        <taxon>Ecdysozoa</taxon>
        <taxon>Arthropoda</taxon>
        <taxon>Hexapoda</taxon>
        <taxon>Insecta</taxon>
        <taxon>Pterygota</taxon>
        <taxon>Neoptera</taxon>
        <taxon>Polyneoptera</taxon>
        <taxon>Dictyoptera</taxon>
        <taxon>Blattodea</taxon>
        <taxon>Blattoidea</taxon>
        <taxon>Blattidae</taxon>
        <taxon>Blattinae</taxon>
        <taxon>Periplaneta</taxon>
    </lineage>
</organism>
<reference evidence="1 2" key="1">
    <citation type="journal article" date="2022" name="Allergy">
        <title>Genome assembly and annotation of Periplaneta americana reveal a comprehensive cockroach allergen profile.</title>
        <authorList>
            <person name="Wang L."/>
            <person name="Xiong Q."/>
            <person name="Saelim N."/>
            <person name="Wang L."/>
            <person name="Nong W."/>
            <person name="Wan A.T."/>
            <person name="Shi M."/>
            <person name="Liu X."/>
            <person name="Cao Q."/>
            <person name="Hui J.H.L."/>
            <person name="Sookrung N."/>
            <person name="Leung T.F."/>
            <person name="Tungtrongchitr A."/>
            <person name="Tsui S.K.W."/>
        </authorList>
    </citation>
    <scope>NUCLEOTIDE SEQUENCE [LARGE SCALE GENOMIC DNA]</scope>
    <source>
        <strain evidence="1">PWHHKU_190912</strain>
    </source>
</reference>
<evidence type="ECO:0000313" key="1">
    <source>
        <dbReference type="EMBL" id="KAJ4430877.1"/>
    </source>
</evidence>
<sequence>MAGLCEGGNEPSGSLKAIFRDEKLIFHKYEVCKCCQEYKNFFCKFELFLHFLTNTGLRLRKKSSSDIPSQFLFFGWVYARNRLRKAVVFVIVIIIINNRSRSSSTRIRTLVCPSFTKSIVF</sequence>
<dbReference type="Proteomes" id="UP001148838">
    <property type="component" value="Unassembled WGS sequence"/>
</dbReference>
<gene>
    <name evidence="1" type="ORF">ANN_19468</name>
</gene>
<protein>
    <submittedName>
        <fullName evidence="1">Uncharacterized protein</fullName>
    </submittedName>
</protein>
<keyword evidence="2" id="KW-1185">Reference proteome</keyword>
<name>A0ABQ8SAA5_PERAM</name>